<dbReference type="EMBL" id="JAMDLW010000032">
    <property type="protein sequence ID" value="MCY9522208.1"/>
    <property type="molecule type" value="Genomic_DNA"/>
</dbReference>
<evidence type="ECO:0000313" key="2">
    <source>
        <dbReference type="EMBL" id="MCY9522208.1"/>
    </source>
</evidence>
<proteinExistence type="predicted"/>
<name>A0ABT4E1L4_9BACL</name>
<evidence type="ECO:0000313" key="3">
    <source>
        <dbReference type="Proteomes" id="UP001207626"/>
    </source>
</evidence>
<keyword evidence="1" id="KW-0732">Signal</keyword>
<evidence type="ECO:0000256" key="1">
    <source>
        <dbReference type="SAM" id="SignalP"/>
    </source>
</evidence>
<protein>
    <submittedName>
        <fullName evidence="2">Uncharacterized protein</fullName>
    </submittedName>
</protein>
<comment type="caution">
    <text evidence="2">The sequence shown here is derived from an EMBL/GenBank/DDBJ whole genome shotgun (WGS) entry which is preliminary data.</text>
</comment>
<feature type="chain" id="PRO_5047530435" evidence="1">
    <location>
        <begin position="28"/>
        <end position="259"/>
    </location>
</feature>
<accession>A0ABT4E1L4</accession>
<gene>
    <name evidence="2" type="ORF">M5X09_21560</name>
</gene>
<feature type="signal peptide" evidence="1">
    <location>
        <begin position="1"/>
        <end position="27"/>
    </location>
</feature>
<dbReference type="Proteomes" id="UP001207626">
    <property type="component" value="Unassembled WGS sequence"/>
</dbReference>
<dbReference type="RefSeq" id="WP_087434575.1">
    <property type="nucleotide sequence ID" value="NZ_JAMDLV010000070.1"/>
</dbReference>
<reference evidence="2 3" key="1">
    <citation type="submission" date="2022-05" db="EMBL/GenBank/DDBJ databases">
        <title>Genome Sequencing of Bee-Associated Microbes.</title>
        <authorList>
            <person name="Dunlap C."/>
        </authorList>
    </citation>
    <scope>NUCLEOTIDE SEQUENCE [LARGE SCALE GENOMIC DNA]</scope>
    <source>
        <strain evidence="2 3">NRRL NRS-1438</strain>
    </source>
</reference>
<sequence>MKTTMKVAITTLSSILLLGSMNFAAEAASSPAVSNLTLKTAAAKPKAENEGEKLQKEEEARINKLLEKNPDDTYMVYVSNELTKRKGLEVFGMGNGHPEFTAYEDYLKKASTLKEAAPQQPVDLPDGYSFAEGKIIGPYSSEYEAEMKAEAKKLGKQIYSKKINWTHTNLIVLKYTNGEDYIELMSSRLDKGDKKQKGYTYQSAKEAVKKDPKLEKQFIKNWLSWNEQGKGFSISTNPGNPLTKDELIKLAKTMVLSNK</sequence>
<organism evidence="2 3">
    <name type="scientific">Paenibacillus apiarius</name>
    <dbReference type="NCBI Taxonomy" id="46240"/>
    <lineage>
        <taxon>Bacteria</taxon>
        <taxon>Bacillati</taxon>
        <taxon>Bacillota</taxon>
        <taxon>Bacilli</taxon>
        <taxon>Bacillales</taxon>
        <taxon>Paenibacillaceae</taxon>
        <taxon>Paenibacillus</taxon>
    </lineage>
</organism>
<keyword evidence="3" id="KW-1185">Reference proteome</keyword>